<feature type="transmembrane region" description="Helical" evidence="1">
    <location>
        <begin position="101"/>
        <end position="122"/>
    </location>
</feature>
<feature type="transmembrane region" description="Helical" evidence="1">
    <location>
        <begin position="7"/>
        <end position="24"/>
    </location>
</feature>
<name>A0A9D1YEE1_9FIRM</name>
<reference evidence="2" key="2">
    <citation type="submission" date="2021-04" db="EMBL/GenBank/DDBJ databases">
        <authorList>
            <person name="Gilroy R."/>
        </authorList>
    </citation>
    <scope>NUCLEOTIDE SEQUENCE</scope>
    <source>
        <strain evidence="2">1282</strain>
    </source>
</reference>
<feature type="transmembrane region" description="Helical" evidence="1">
    <location>
        <begin position="30"/>
        <end position="49"/>
    </location>
</feature>
<dbReference type="EMBL" id="DXDU01000149">
    <property type="protein sequence ID" value="HIY27330.1"/>
    <property type="molecule type" value="Genomic_DNA"/>
</dbReference>
<reference evidence="2" key="1">
    <citation type="journal article" date="2021" name="PeerJ">
        <title>Extensive microbial diversity within the chicken gut microbiome revealed by metagenomics and culture.</title>
        <authorList>
            <person name="Gilroy R."/>
            <person name="Ravi A."/>
            <person name="Getino M."/>
            <person name="Pursley I."/>
            <person name="Horton D.L."/>
            <person name="Alikhan N.F."/>
            <person name="Baker D."/>
            <person name="Gharbi K."/>
            <person name="Hall N."/>
            <person name="Watson M."/>
            <person name="Adriaenssens E.M."/>
            <person name="Foster-Nyarko E."/>
            <person name="Jarju S."/>
            <person name="Secka A."/>
            <person name="Antonio M."/>
            <person name="Oren A."/>
            <person name="Chaudhuri R.R."/>
            <person name="La Ragione R."/>
            <person name="Hildebrand F."/>
            <person name="Pallen M.J."/>
        </authorList>
    </citation>
    <scope>NUCLEOTIDE SEQUENCE</scope>
    <source>
        <strain evidence="2">1282</strain>
    </source>
</reference>
<keyword evidence="1" id="KW-0812">Transmembrane</keyword>
<protein>
    <submittedName>
        <fullName evidence="2">Uncharacterized protein</fullName>
    </submittedName>
</protein>
<dbReference type="AlphaFoldDB" id="A0A9D1YEE1"/>
<dbReference type="Proteomes" id="UP000823915">
    <property type="component" value="Unassembled WGS sequence"/>
</dbReference>
<comment type="caution">
    <text evidence="2">The sequence shown here is derived from an EMBL/GenBank/DDBJ whole genome shotgun (WGS) entry which is preliminary data.</text>
</comment>
<evidence type="ECO:0000256" key="1">
    <source>
        <dbReference type="SAM" id="Phobius"/>
    </source>
</evidence>
<evidence type="ECO:0000313" key="2">
    <source>
        <dbReference type="EMBL" id="HIY27330.1"/>
    </source>
</evidence>
<feature type="transmembrane region" description="Helical" evidence="1">
    <location>
        <begin position="142"/>
        <end position="161"/>
    </location>
</feature>
<evidence type="ECO:0000313" key="3">
    <source>
        <dbReference type="Proteomes" id="UP000823915"/>
    </source>
</evidence>
<gene>
    <name evidence="2" type="ORF">H9838_09195</name>
</gene>
<keyword evidence="1" id="KW-0472">Membrane</keyword>
<organism evidence="2 3">
    <name type="scientific">Candidatus Acutalibacter pullistercoris</name>
    <dbReference type="NCBI Taxonomy" id="2838418"/>
    <lineage>
        <taxon>Bacteria</taxon>
        <taxon>Bacillati</taxon>
        <taxon>Bacillota</taxon>
        <taxon>Clostridia</taxon>
        <taxon>Eubacteriales</taxon>
        <taxon>Acutalibacteraceae</taxon>
        <taxon>Acutalibacter</taxon>
    </lineage>
</organism>
<feature type="transmembrane region" description="Helical" evidence="1">
    <location>
        <begin position="69"/>
        <end position="95"/>
    </location>
</feature>
<sequence length="162" mass="18164">MKKEIRLYNVVFPIWFLVLAWPAFAPSLPLLLLLLPANFLVDSLVLLLAARRFQIPEVGKLWKKSVWKIWLFGFLCDFAGGGLIMLLCFLIEGGISQNALLFPFATLYALPGVALSGVLLYWINRSLSFLGTGLSKEQIHRLSLAIAIFTAPYLMLIPVIGW</sequence>
<accession>A0A9D1YEE1</accession>
<proteinExistence type="predicted"/>
<keyword evidence="1" id="KW-1133">Transmembrane helix</keyword>